<dbReference type="GO" id="GO:0000978">
    <property type="term" value="F:RNA polymerase II cis-regulatory region sequence-specific DNA binding"/>
    <property type="evidence" value="ECO:0000318"/>
    <property type="project" value="GO_Central"/>
</dbReference>
<dbReference type="Proteomes" id="UP000091857">
    <property type="component" value="Chromosome 2"/>
</dbReference>
<dbReference type="SMART" id="SM00353">
    <property type="entry name" value="HLH"/>
    <property type="match status" value="1"/>
</dbReference>
<dbReference type="FunFam" id="4.10.280.10:FF:000046">
    <property type="entry name" value="Transcription factor bHLH83"/>
    <property type="match status" value="1"/>
</dbReference>
<dbReference type="InterPro" id="IPR011598">
    <property type="entry name" value="bHLH_dom"/>
</dbReference>
<evidence type="ECO:0000313" key="8">
    <source>
        <dbReference type="EMBL" id="OAY57153.1"/>
    </source>
</evidence>
<feature type="region of interest" description="Disordered" evidence="6">
    <location>
        <begin position="201"/>
        <end position="244"/>
    </location>
</feature>
<dbReference type="Gramene" id="Manes.02G075100.1.v8.1">
    <property type="protein sequence ID" value="Manes.02G075100.1.v8.1.CDS"/>
    <property type="gene ID" value="Manes.02G075100.v8.1"/>
</dbReference>
<comment type="caution">
    <text evidence="8">The sequence shown here is derived from an EMBL/GenBank/DDBJ whole genome shotgun (WGS) entry which is preliminary data.</text>
</comment>
<evidence type="ECO:0000256" key="5">
    <source>
        <dbReference type="ARBA" id="ARBA00023242"/>
    </source>
</evidence>
<keyword evidence="9" id="KW-1185">Reference proteome</keyword>
<feature type="domain" description="BHLH" evidence="7">
    <location>
        <begin position="232"/>
        <end position="281"/>
    </location>
</feature>
<keyword evidence="5" id="KW-0539">Nucleus</keyword>
<evidence type="ECO:0000256" key="1">
    <source>
        <dbReference type="ARBA" id="ARBA00004123"/>
    </source>
</evidence>
<dbReference type="GO" id="GO:0005634">
    <property type="term" value="C:nucleus"/>
    <property type="evidence" value="ECO:0000318"/>
    <property type="project" value="GO_Central"/>
</dbReference>
<name>A0A2C9WBV6_MANES</name>
<dbReference type="STRING" id="3983.A0A2C9WBV6"/>
<evidence type="ECO:0000256" key="4">
    <source>
        <dbReference type="ARBA" id="ARBA00023163"/>
    </source>
</evidence>
<dbReference type="SMR" id="A0A2C9WBV6"/>
<dbReference type="PROSITE" id="PS50888">
    <property type="entry name" value="BHLH"/>
    <property type="match status" value="1"/>
</dbReference>
<proteinExistence type="predicted"/>
<dbReference type="SUPFAM" id="SSF47459">
    <property type="entry name" value="HLH, helix-loop-helix DNA-binding domain"/>
    <property type="match status" value="1"/>
</dbReference>
<dbReference type="EMBL" id="CM004388">
    <property type="protein sequence ID" value="OAY57153.1"/>
    <property type="molecule type" value="Genomic_DNA"/>
</dbReference>
<dbReference type="OrthoDB" id="687495at2759"/>
<dbReference type="PANTHER" id="PTHR45914:SF59">
    <property type="entry name" value="TRANSCRIPTION FACTOR BHLH83-LIKE"/>
    <property type="match status" value="1"/>
</dbReference>
<dbReference type="InterPro" id="IPR036638">
    <property type="entry name" value="HLH_DNA-bd_sf"/>
</dbReference>
<dbReference type="GO" id="GO:0006357">
    <property type="term" value="P:regulation of transcription by RNA polymerase II"/>
    <property type="evidence" value="ECO:0000318"/>
    <property type="project" value="GO_Central"/>
</dbReference>
<keyword evidence="2" id="KW-0805">Transcription regulation</keyword>
<evidence type="ECO:0000259" key="7">
    <source>
        <dbReference type="PROSITE" id="PS50888"/>
    </source>
</evidence>
<dbReference type="OMA" id="KKQCTSA"/>
<dbReference type="AlphaFoldDB" id="A0A2C9WBV6"/>
<reference evidence="9" key="1">
    <citation type="journal article" date="2016" name="Nat. Biotechnol.">
        <title>Sequencing wild and cultivated cassava and related species reveals extensive interspecific hybridization and genetic diversity.</title>
        <authorList>
            <person name="Bredeson J.V."/>
            <person name="Lyons J.B."/>
            <person name="Prochnik S.E."/>
            <person name="Wu G.A."/>
            <person name="Ha C.M."/>
            <person name="Edsinger-Gonzales E."/>
            <person name="Grimwood J."/>
            <person name="Schmutz J."/>
            <person name="Rabbi I.Y."/>
            <person name="Egesi C."/>
            <person name="Nauluvula P."/>
            <person name="Lebot V."/>
            <person name="Ndunguru J."/>
            <person name="Mkamilo G."/>
            <person name="Bart R.S."/>
            <person name="Setter T.L."/>
            <person name="Gleadow R.M."/>
            <person name="Kulakow P."/>
            <person name="Ferguson M.E."/>
            <person name="Rounsley S."/>
            <person name="Rokhsar D.S."/>
        </authorList>
    </citation>
    <scope>NUCLEOTIDE SEQUENCE [LARGE SCALE GENOMIC DNA]</scope>
    <source>
        <strain evidence="9">cv. AM560-2</strain>
    </source>
</reference>
<keyword evidence="4" id="KW-0804">Transcription</keyword>
<dbReference type="Pfam" id="PF00010">
    <property type="entry name" value="HLH"/>
    <property type="match status" value="1"/>
</dbReference>
<keyword evidence="3" id="KW-0238">DNA-binding</keyword>
<organism evidence="8 9">
    <name type="scientific">Manihot esculenta</name>
    <name type="common">Cassava</name>
    <name type="synonym">Jatropha manihot</name>
    <dbReference type="NCBI Taxonomy" id="3983"/>
    <lineage>
        <taxon>Eukaryota</taxon>
        <taxon>Viridiplantae</taxon>
        <taxon>Streptophyta</taxon>
        <taxon>Embryophyta</taxon>
        <taxon>Tracheophyta</taxon>
        <taxon>Spermatophyta</taxon>
        <taxon>Magnoliopsida</taxon>
        <taxon>eudicotyledons</taxon>
        <taxon>Gunneridae</taxon>
        <taxon>Pentapetalae</taxon>
        <taxon>rosids</taxon>
        <taxon>fabids</taxon>
        <taxon>Malpighiales</taxon>
        <taxon>Euphorbiaceae</taxon>
        <taxon>Crotonoideae</taxon>
        <taxon>Manihoteae</taxon>
        <taxon>Manihot</taxon>
    </lineage>
</organism>
<dbReference type="Gene3D" id="4.10.280.10">
    <property type="entry name" value="Helix-loop-helix DNA-binding domain"/>
    <property type="match status" value="1"/>
</dbReference>
<gene>
    <name evidence="8" type="ORF">MANES_02G075100v8</name>
</gene>
<evidence type="ECO:0000256" key="6">
    <source>
        <dbReference type="SAM" id="MobiDB-lite"/>
    </source>
</evidence>
<evidence type="ECO:0000256" key="2">
    <source>
        <dbReference type="ARBA" id="ARBA00023015"/>
    </source>
</evidence>
<evidence type="ECO:0000256" key="3">
    <source>
        <dbReference type="ARBA" id="ARBA00023125"/>
    </source>
</evidence>
<dbReference type="CDD" id="cd11454">
    <property type="entry name" value="bHLH_AtIND_like"/>
    <property type="match status" value="1"/>
</dbReference>
<accession>A0A2C9WBV6</accession>
<sequence>MALAKYRMGSVQTCAYNENVTVDLYGFDDENQKKMVLEEGESSNCFDKTNNGLTIKNLAVRHSSSSLGSPSSANSNELIFHSTSHQTEEAHSLINFRSGYDHFVHANGSLLSFQQNNPQATSHQDDYTTWEGNFNYNYHRNQMNPKCNTDPRLLEEINCFQTASNFNSMANTETENHGDWLYSEGTIATDVVQESGTQDVNFHKRPNLGESMQALKKPCNGATRKPKPKSSPSKDPQSIAAKNRRERISERLKVLQELVPNGSKVDLVTMLEKAISYVKFLQLQVKVLATDEFWPAQGGKAPDISQVKEAIDAILSSQKDRNSSSSSK</sequence>
<dbReference type="GO" id="GO:0046983">
    <property type="term" value="F:protein dimerization activity"/>
    <property type="evidence" value="ECO:0007669"/>
    <property type="project" value="InterPro"/>
</dbReference>
<dbReference type="GO" id="GO:0000981">
    <property type="term" value="F:DNA-binding transcription factor activity, RNA polymerase II-specific"/>
    <property type="evidence" value="ECO:0000318"/>
    <property type="project" value="GO_Central"/>
</dbReference>
<dbReference type="PANTHER" id="PTHR45914">
    <property type="entry name" value="TRANSCRIPTION FACTOR HEC3-RELATED"/>
    <property type="match status" value="1"/>
</dbReference>
<comment type="subcellular location">
    <subcellularLocation>
        <location evidence="1">Nucleus</location>
    </subcellularLocation>
</comment>
<protein>
    <recommendedName>
        <fullName evidence="7">BHLH domain-containing protein</fullName>
    </recommendedName>
</protein>
<dbReference type="InterPro" id="IPR045843">
    <property type="entry name" value="IND-like"/>
</dbReference>
<dbReference type="GO" id="GO:0048766">
    <property type="term" value="P:root hair initiation"/>
    <property type="evidence" value="ECO:0007669"/>
    <property type="project" value="UniProtKB-ARBA"/>
</dbReference>
<evidence type="ECO:0000313" key="9">
    <source>
        <dbReference type="Proteomes" id="UP000091857"/>
    </source>
</evidence>